<protein>
    <recommendedName>
        <fullName evidence="3">NIPSNAP family protein</fullName>
    </recommendedName>
</protein>
<evidence type="ECO:0000313" key="2">
    <source>
        <dbReference type="Proteomes" id="UP000216021"/>
    </source>
</evidence>
<dbReference type="InterPro" id="IPR011008">
    <property type="entry name" value="Dimeric_a/b-barrel"/>
</dbReference>
<sequence>MTQVVEILQYRLKAGSGERFHTIMQEHSVPLHNQAGLVVLEYGLSLHASDAYYLMRLFDGVDEMEQVLHHFYHSSAWRAGPRAEIVALIEESHRVVLPYKNGTLPLVD</sequence>
<dbReference type="OrthoDB" id="9809695at2"/>
<dbReference type="RefSeq" id="WP_076940111.1">
    <property type="nucleotide sequence ID" value="NZ_MOXD01000001.1"/>
</dbReference>
<dbReference type="EMBL" id="MOXD01000001">
    <property type="protein sequence ID" value="OMQ27070.1"/>
    <property type="molecule type" value="Genomic_DNA"/>
</dbReference>
<accession>A0A1S8CQA8</accession>
<dbReference type="SUPFAM" id="SSF54909">
    <property type="entry name" value="Dimeric alpha+beta barrel"/>
    <property type="match status" value="1"/>
</dbReference>
<proteinExistence type="predicted"/>
<keyword evidence="2" id="KW-1185">Reference proteome</keyword>
<dbReference type="Gene3D" id="3.30.70.100">
    <property type="match status" value="1"/>
</dbReference>
<evidence type="ECO:0000313" key="1">
    <source>
        <dbReference type="EMBL" id="OMQ27070.1"/>
    </source>
</evidence>
<reference evidence="1 2" key="1">
    <citation type="submission" date="2016-11" db="EMBL/GenBank/DDBJ databases">
        <title>Rahnella oryzae sp. nov., isolated from rice root.</title>
        <authorList>
            <person name="Zhang X.-X."/>
            <person name="Zhang J."/>
        </authorList>
    </citation>
    <scope>NUCLEOTIDE SEQUENCE [LARGE SCALE GENOMIC DNA]</scope>
    <source>
        <strain evidence="1 2">J11-6</strain>
    </source>
</reference>
<dbReference type="Proteomes" id="UP000216021">
    <property type="component" value="Unassembled WGS sequence"/>
</dbReference>
<dbReference type="STRING" id="2034155.BMI79_01710"/>
<organism evidence="1 2">
    <name type="scientific">Serratia oryzae</name>
    <dbReference type="NCBI Taxonomy" id="2034155"/>
    <lineage>
        <taxon>Bacteria</taxon>
        <taxon>Pseudomonadati</taxon>
        <taxon>Pseudomonadota</taxon>
        <taxon>Gammaproteobacteria</taxon>
        <taxon>Enterobacterales</taxon>
        <taxon>Yersiniaceae</taxon>
        <taxon>Serratia</taxon>
    </lineage>
</organism>
<evidence type="ECO:0008006" key="3">
    <source>
        <dbReference type="Google" id="ProtNLM"/>
    </source>
</evidence>
<comment type="caution">
    <text evidence="1">The sequence shown here is derived from an EMBL/GenBank/DDBJ whole genome shotgun (WGS) entry which is preliminary data.</text>
</comment>
<gene>
    <name evidence="1" type="ORF">BMI79_01710</name>
</gene>
<dbReference type="AlphaFoldDB" id="A0A1S8CQA8"/>
<name>A0A1S8CQA8_9GAMM</name>